<keyword evidence="9" id="KW-1185">Reference proteome</keyword>
<keyword evidence="3" id="KW-0256">Endoplasmic reticulum</keyword>
<evidence type="ECO:0000256" key="2">
    <source>
        <dbReference type="ARBA" id="ARBA00022692"/>
    </source>
</evidence>
<sequence>MMDNNNTAKREKRRRQSEKSRALILIGVIVSGSLVYYHCAYRGASVVSLISDVLIVLLCSLAILGLLFRQLTIQVPVDPLEWQISQDTANSIVAWLANTIGAAESVLRVAATGHDKRLFFKVVICLYILSALGRLVSGVTVAYAGTV</sequence>
<evidence type="ECO:0000313" key="8">
    <source>
        <dbReference type="EMBL" id="KAK4587535.1"/>
    </source>
</evidence>
<dbReference type="Proteomes" id="UP001324115">
    <property type="component" value="Unassembled WGS sequence"/>
</dbReference>
<name>A0AAN7F7Q6_QUERU</name>
<dbReference type="InterPro" id="IPR044177">
    <property type="entry name" value="RTNLB22/23"/>
</dbReference>
<dbReference type="InterPro" id="IPR003388">
    <property type="entry name" value="Reticulon"/>
</dbReference>
<keyword evidence="4 6" id="KW-1133">Transmembrane helix</keyword>
<dbReference type="PANTHER" id="PTHR47879">
    <property type="entry name" value="RETICULON-LIKE PROTEIN B22"/>
    <property type="match status" value="1"/>
</dbReference>
<evidence type="ECO:0000256" key="5">
    <source>
        <dbReference type="ARBA" id="ARBA00023136"/>
    </source>
</evidence>
<dbReference type="AlphaFoldDB" id="A0AAN7F7Q6"/>
<dbReference type="PANTHER" id="PTHR47879:SF2">
    <property type="entry name" value="RETICULON-LIKE PROTEIN B22"/>
    <property type="match status" value="1"/>
</dbReference>
<evidence type="ECO:0000256" key="3">
    <source>
        <dbReference type="ARBA" id="ARBA00022824"/>
    </source>
</evidence>
<evidence type="ECO:0000256" key="6">
    <source>
        <dbReference type="SAM" id="Phobius"/>
    </source>
</evidence>
<reference evidence="8 9" key="1">
    <citation type="journal article" date="2023" name="G3 (Bethesda)">
        <title>A haplotype-resolved chromosome-scale genome for Quercus rubra L. provides insights into the genetics of adaptive traits for red oak species.</title>
        <authorList>
            <person name="Kapoor B."/>
            <person name="Jenkins J."/>
            <person name="Schmutz J."/>
            <person name="Zhebentyayeva T."/>
            <person name="Kuelheim C."/>
            <person name="Coggeshall M."/>
            <person name="Heim C."/>
            <person name="Lasky J.R."/>
            <person name="Leites L."/>
            <person name="Islam-Faridi N."/>
            <person name="Romero-Severson J."/>
            <person name="DeLeo V.L."/>
            <person name="Lucas S.M."/>
            <person name="Lazic D."/>
            <person name="Gailing O."/>
            <person name="Carlson J."/>
            <person name="Staton M."/>
        </authorList>
    </citation>
    <scope>NUCLEOTIDE SEQUENCE [LARGE SCALE GENOMIC DNA]</scope>
    <source>
        <strain evidence="8">Pseudo-F2</strain>
    </source>
</reference>
<proteinExistence type="predicted"/>
<comment type="subcellular location">
    <subcellularLocation>
        <location evidence="1">Endoplasmic reticulum membrane</location>
        <topology evidence="1">Multi-pass membrane protein</topology>
    </subcellularLocation>
</comment>
<keyword evidence="2 6" id="KW-0812">Transmembrane</keyword>
<dbReference type="EMBL" id="JAXUIC010000005">
    <property type="protein sequence ID" value="KAK4587535.1"/>
    <property type="molecule type" value="Genomic_DNA"/>
</dbReference>
<evidence type="ECO:0000313" key="9">
    <source>
        <dbReference type="Proteomes" id="UP001324115"/>
    </source>
</evidence>
<dbReference type="Pfam" id="PF02453">
    <property type="entry name" value="Reticulon"/>
    <property type="match status" value="1"/>
</dbReference>
<keyword evidence="5 6" id="KW-0472">Membrane</keyword>
<gene>
    <name evidence="8" type="ORF">RGQ29_018801</name>
</gene>
<feature type="transmembrane region" description="Helical" evidence="6">
    <location>
        <begin position="118"/>
        <end position="144"/>
    </location>
</feature>
<dbReference type="GO" id="GO:0005789">
    <property type="term" value="C:endoplasmic reticulum membrane"/>
    <property type="evidence" value="ECO:0007669"/>
    <property type="project" value="UniProtKB-SubCell"/>
</dbReference>
<evidence type="ECO:0000259" key="7">
    <source>
        <dbReference type="Pfam" id="PF02453"/>
    </source>
</evidence>
<feature type="transmembrane region" description="Helical" evidence="6">
    <location>
        <begin position="44"/>
        <end position="68"/>
    </location>
</feature>
<comment type="caution">
    <text evidence="8">The sequence shown here is derived from an EMBL/GenBank/DDBJ whole genome shotgun (WGS) entry which is preliminary data.</text>
</comment>
<evidence type="ECO:0000256" key="1">
    <source>
        <dbReference type="ARBA" id="ARBA00004477"/>
    </source>
</evidence>
<evidence type="ECO:0000256" key="4">
    <source>
        <dbReference type="ARBA" id="ARBA00022989"/>
    </source>
</evidence>
<feature type="transmembrane region" description="Helical" evidence="6">
    <location>
        <begin position="21"/>
        <end position="38"/>
    </location>
</feature>
<feature type="domain" description="Reticulon" evidence="7">
    <location>
        <begin position="27"/>
        <end position="147"/>
    </location>
</feature>
<protein>
    <recommendedName>
        <fullName evidence="7">Reticulon domain-containing protein</fullName>
    </recommendedName>
</protein>
<organism evidence="8 9">
    <name type="scientific">Quercus rubra</name>
    <name type="common">Northern red oak</name>
    <name type="synonym">Quercus borealis</name>
    <dbReference type="NCBI Taxonomy" id="3512"/>
    <lineage>
        <taxon>Eukaryota</taxon>
        <taxon>Viridiplantae</taxon>
        <taxon>Streptophyta</taxon>
        <taxon>Embryophyta</taxon>
        <taxon>Tracheophyta</taxon>
        <taxon>Spermatophyta</taxon>
        <taxon>Magnoliopsida</taxon>
        <taxon>eudicotyledons</taxon>
        <taxon>Gunneridae</taxon>
        <taxon>Pentapetalae</taxon>
        <taxon>rosids</taxon>
        <taxon>fabids</taxon>
        <taxon>Fagales</taxon>
        <taxon>Fagaceae</taxon>
        <taxon>Quercus</taxon>
    </lineage>
</organism>
<accession>A0AAN7F7Q6</accession>